<gene>
    <name evidence="7" type="ORF">ZIOFF_042655</name>
</gene>
<keyword evidence="2 4" id="KW-0863">Zinc-finger</keyword>
<keyword evidence="5" id="KW-0175">Coiled coil</keyword>
<keyword evidence="1" id="KW-0479">Metal-binding</keyword>
<dbReference type="CDD" id="cd16649">
    <property type="entry name" value="mRING-HC-C3HC5_CGRF1-like"/>
    <property type="match status" value="1"/>
</dbReference>
<comment type="caution">
    <text evidence="7">The sequence shown here is derived from an EMBL/GenBank/DDBJ whole genome shotgun (WGS) entry which is preliminary data.</text>
</comment>
<dbReference type="OrthoDB" id="1711136at2759"/>
<dbReference type="GO" id="GO:0008270">
    <property type="term" value="F:zinc ion binding"/>
    <property type="evidence" value="ECO:0007669"/>
    <property type="project" value="UniProtKB-KW"/>
</dbReference>
<name>A0A8J5FXS1_ZINOF</name>
<proteinExistence type="predicted"/>
<feature type="coiled-coil region" evidence="5">
    <location>
        <begin position="183"/>
        <end position="217"/>
    </location>
</feature>
<evidence type="ECO:0000256" key="5">
    <source>
        <dbReference type="SAM" id="Coils"/>
    </source>
</evidence>
<dbReference type="PROSITE" id="PS50089">
    <property type="entry name" value="ZF_RING_2"/>
    <property type="match status" value="1"/>
</dbReference>
<evidence type="ECO:0000256" key="4">
    <source>
        <dbReference type="PROSITE-ProRule" id="PRU00175"/>
    </source>
</evidence>
<sequence length="328" mass="35125">MAIEAHHPSNLLFSNCGEETTGAPGFFESPSTVIFHEEGGAAAGNLNPRKRGREESILNPIATGVAPVMTNGNVSDFSFLQPNCIASPMFVGVNWPLAKSTGPLTATGLQLGLGAQQQQFQTPSFFSAGISDELVLHLQQFQKDVDGYVREQGEILRQSITGKWQSHARTLIRAAVSSAQRRLTAKEAERQLAVRRVAELEQRIIQLQDETLSWRTKALVAQSQVSSLQIHLQQAMEVAAVAQERQGESCDPALADDAASAACVDSASPRSASYGSCRACCKKESTATSVVLPCRHLCLCADCSISDSALHCPVCGFLGTGIIHIAFT</sequence>
<evidence type="ECO:0000256" key="1">
    <source>
        <dbReference type="ARBA" id="ARBA00022723"/>
    </source>
</evidence>
<dbReference type="EMBL" id="JACMSC010000012">
    <property type="protein sequence ID" value="KAG6494872.1"/>
    <property type="molecule type" value="Genomic_DNA"/>
</dbReference>
<keyword evidence="3" id="KW-0862">Zinc</keyword>
<dbReference type="InterPro" id="IPR001841">
    <property type="entry name" value="Znf_RING"/>
</dbReference>
<dbReference type="PANTHER" id="PTHR42647:SF5">
    <property type="entry name" value="SBP (S-RIBONUCLEASE BINDING PROTEIN) FAMILY PROTEIN"/>
    <property type="match status" value="1"/>
</dbReference>
<dbReference type="AlphaFoldDB" id="A0A8J5FXS1"/>
<keyword evidence="8" id="KW-1185">Reference proteome</keyword>
<evidence type="ECO:0000256" key="2">
    <source>
        <dbReference type="ARBA" id="ARBA00022771"/>
    </source>
</evidence>
<evidence type="ECO:0000313" key="7">
    <source>
        <dbReference type="EMBL" id="KAG6494872.1"/>
    </source>
</evidence>
<evidence type="ECO:0000256" key="3">
    <source>
        <dbReference type="ARBA" id="ARBA00022833"/>
    </source>
</evidence>
<evidence type="ECO:0000259" key="6">
    <source>
        <dbReference type="PROSITE" id="PS50089"/>
    </source>
</evidence>
<evidence type="ECO:0000313" key="8">
    <source>
        <dbReference type="Proteomes" id="UP000734854"/>
    </source>
</evidence>
<reference evidence="7 8" key="1">
    <citation type="submission" date="2020-08" db="EMBL/GenBank/DDBJ databases">
        <title>Plant Genome Project.</title>
        <authorList>
            <person name="Zhang R.-G."/>
        </authorList>
    </citation>
    <scope>NUCLEOTIDE SEQUENCE [LARGE SCALE GENOMIC DNA]</scope>
    <source>
        <tissue evidence="7">Rhizome</tissue>
    </source>
</reference>
<dbReference type="GO" id="GO:0004842">
    <property type="term" value="F:ubiquitin-protein transferase activity"/>
    <property type="evidence" value="ECO:0007669"/>
    <property type="project" value="TreeGrafter"/>
</dbReference>
<protein>
    <recommendedName>
        <fullName evidence="6">RING-type domain-containing protein</fullName>
    </recommendedName>
</protein>
<organism evidence="7 8">
    <name type="scientific">Zingiber officinale</name>
    <name type="common">Ginger</name>
    <name type="synonym">Amomum zingiber</name>
    <dbReference type="NCBI Taxonomy" id="94328"/>
    <lineage>
        <taxon>Eukaryota</taxon>
        <taxon>Viridiplantae</taxon>
        <taxon>Streptophyta</taxon>
        <taxon>Embryophyta</taxon>
        <taxon>Tracheophyta</taxon>
        <taxon>Spermatophyta</taxon>
        <taxon>Magnoliopsida</taxon>
        <taxon>Liliopsida</taxon>
        <taxon>Zingiberales</taxon>
        <taxon>Zingiberaceae</taxon>
        <taxon>Zingiber</taxon>
    </lineage>
</organism>
<dbReference type="PANTHER" id="PTHR42647">
    <property type="entry name" value="SBP (S-RIBONUCLEASE BINDING PROTEIN) FAMILY PROTEIN"/>
    <property type="match status" value="1"/>
</dbReference>
<accession>A0A8J5FXS1</accession>
<dbReference type="Proteomes" id="UP000734854">
    <property type="component" value="Unassembled WGS sequence"/>
</dbReference>
<feature type="domain" description="RING-type" evidence="6">
    <location>
        <begin position="277"/>
        <end position="315"/>
    </location>
</feature>